<dbReference type="PROSITE" id="PS51257">
    <property type="entry name" value="PROKAR_LIPOPROTEIN"/>
    <property type="match status" value="1"/>
</dbReference>
<comment type="caution">
    <text evidence="3">The sequence shown here is derived from an EMBL/GenBank/DDBJ whole genome shotgun (WGS) entry which is preliminary data.</text>
</comment>
<dbReference type="OrthoDB" id="7936627at2"/>
<dbReference type="PANTHER" id="PTHR43649:SF17">
    <property type="entry name" value="ABC TRANSPORTER SOLUTE BINDING PROTEIN-SUGAR TRANSPORT"/>
    <property type="match status" value="1"/>
</dbReference>
<dbReference type="GO" id="GO:0004435">
    <property type="term" value="F:phosphatidylinositol-4,5-bisphosphate phospholipase C activity"/>
    <property type="evidence" value="ECO:0007669"/>
    <property type="project" value="InterPro"/>
</dbReference>
<dbReference type="GO" id="GO:0006629">
    <property type="term" value="P:lipid metabolic process"/>
    <property type="evidence" value="ECO:0007669"/>
    <property type="project" value="InterPro"/>
</dbReference>
<gene>
    <name evidence="3" type="ORF">EYB31_09915</name>
</gene>
<proteinExistence type="predicted"/>
<name>A0A4Q9DW05_9BACL</name>
<keyword evidence="4" id="KW-1185">Reference proteome</keyword>
<reference evidence="3 4" key="1">
    <citation type="submission" date="2019-02" db="EMBL/GenBank/DDBJ databases">
        <title>Paenibacillus sp. nov., isolated from surface-sterilized tissue of Thalictrum simplex L.</title>
        <authorList>
            <person name="Tuo L."/>
        </authorList>
    </citation>
    <scope>NUCLEOTIDE SEQUENCE [LARGE SCALE GENOMIC DNA]</scope>
    <source>
        <strain evidence="3 4">N2SHLJ1</strain>
    </source>
</reference>
<dbReference type="InterPro" id="IPR022627">
    <property type="entry name" value="DUF3502"/>
</dbReference>
<evidence type="ECO:0000313" key="3">
    <source>
        <dbReference type="EMBL" id="TBL79898.1"/>
    </source>
</evidence>
<dbReference type="Gene3D" id="3.40.190.10">
    <property type="entry name" value="Periplasmic binding protein-like II"/>
    <property type="match status" value="2"/>
</dbReference>
<dbReference type="RefSeq" id="WP_131013144.1">
    <property type="nucleotide sequence ID" value="NZ_SIRE01000006.1"/>
</dbReference>
<protein>
    <submittedName>
        <fullName evidence="3">Extracellular solute-binding protein</fullName>
    </submittedName>
</protein>
<evidence type="ECO:0000313" key="4">
    <source>
        <dbReference type="Proteomes" id="UP000293142"/>
    </source>
</evidence>
<dbReference type="PANTHER" id="PTHR43649">
    <property type="entry name" value="ARABINOSE-BINDING PROTEIN-RELATED"/>
    <property type="match status" value="1"/>
</dbReference>
<dbReference type="Pfam" id="PF01547">
    <property type="entry name" value="SBP_bac_1"/>
    <property type="match status" value="1"/>
</dbReference>
<dbReference type="Proteomes" id="UP000293142">
    <property type="component" value="Unassembled WGS sequence"/>
</dbReference>
<dbReference type="PROSITE" id="PS50008">
    <property type="entry name" value="PIPLC_Y_DOMAIN"/>
    <property type="match status" value="1"/>
</dbReference>
<dbReference type="AlphaFoldDB" id="A0A4Q9DW05"/>
<sequence length="504" mass="55344">MNYKRNLKMALAPVLAASLLLAGCGKTADNAPVKQNSAEKSGSELQPYEISWVFRGASQKDLNLIAEEMSKITKQKINATVKLTAIDSAAWDQQATLLLSGNEKVDLIYTKAATYSSQVAKGQVLPLDDLLKKYGQDILKSIEPDILSATKIKGQTYGVPTVRDFASFAGIVLRTDLLEKYKIDVSKIKTLNDLDPVFKTIKENEPNLTLVGPQVAGTSTLDLQVNASVDSLGEGLGVLVDVDDLKVVNLYETPLYADYLKTVRRWYQAGYISKDAATSKEGGYDLIKANKGFAAMIKGKPGNDVIISQLTGKPMTLIQLSPTLSNTYSITNTMFSIPKNSKNPERAMMLMNLMYSDKQLINLIDWGIEGKHYVKKSENTIDFPSGVDAASSGYNLRQGWMLGNQSLSYLWANEDPETWTKMTKFNKEAKKSKALGFTFNTDPVKTEIAALTNVVNQYKMGLETGTVDPDVNLPKFIAALKSAGIDKVVGEKQKQLDEWAKSAK</sequence>
<organism evidence="3 4">
    <name type="scientific">Paenibacillus thalictri</name>
    <dbReference type="NCBI Taxonomy" id="2527873"/>
    <lineage>
        <taxon>Bacteria</taxon>
        <taxon>Bacillati</taxon>
        <taxon>Bacillota</taxon>
        <taxon>Bacilli</taxon>
        <taxon>Bacillales</taxon>
        <taxon>Paenibacillaceae</taxon>
        <taxon>Paenibacillus</taxon>
    </lineage>
</organism>
<dbReference type="InterPro" id="IPR006059">
    <property type="entry name" value="SBP"/>
</dbReference>
<dbReference type="SUPFAM" id="SSF53850">
    <property type="entry name" value="Periplasmic binding protein-like II"/>
    <property type="match status" value="1"/>
</dbReference>
<dbReference type="InterPro" id="IPR001711">
    <property type="entry name" value="PLipase_C_Pinositol-sp_Y"/>
</dbReference>
<dbReference type="EMBL" id="SIRE01000006">
    <property type="protein sequence ID" value="TBL79898.1"/>
    <property type="molecule type" value="Genomic_DNA"/>
</dbReference>
<feature type="chain" id="PRO_5038399069" evidence="1">
    <location>
        <begin position="23"/>
        <end position="504"/>
    </location>
</feature>
<keyword evidence="1" id="KW-0732">Signal</keyword>
<feature type="domain" description="PI-PLC Y-box" evidence="2">
    <location>
        <begin position="383"/>
        <end position="445"/>
    </location>
</feature>
<feature type="signal peptide" evidence="1">
    <location>
        <begin position="1"/>
        <end position="22"/>
    </location>
</feature>
<dbReference type="GO" id="GO:0035556">
    <property type="term" value="P:intracellular signal transduction"/>
    <property type="evidence" value="ECO:0007669"/>
    <property type="project" value="InterPro"/>
</dbReference>
<accession>A0A4Q9DW05</accession>
<dbReference type="InterPro" id="IPR050490">
    <property type="entry name" value="Bact_solute-bd_prot1"/>
</dbReference>
<evidence type="ECO:0000256" key="1">
    <source>
        <dbReference type="SAM" id="SignalP"/>
    </source>
</evidence>
<dbReference type="Pfam" id="PF12010">
    <property type="entry name" value="DUF3502"/>
    <property type="match status" value="1"/>
</dbReference>
<evidence type="ECO:0000259" key="2">
    <source>
        <dbReference type="PROSITE" id="PS50008"/>
    </source>
</evidence>